<dbReference type="PROSITE" id="PS00704">
    <property type="entry name" value="PROK_CO2_ANHYDRASE_1"/>
    <property type="match status" value="1"/>
</dbReference>
<dbReference type="GO" id="GO:0004089">
    <property type="term" value="F:carbonate dehydratase activity"/>
    <property type="evidence" value="ECO:0007669"/>
    <property type="project" value="UniProtKB-UniRule"/>
</dbReference>
<sequence length="214" mass="24650">MQPYEKLLLENKAWAQEKKLKEPDYFERLAADQRPEFLWIGCSDSRVPADIIINAEPGVIFAHRNIANQVIATDFNCLSVIQYAVDVLKVGHVIVCGHYNCGGVRAALERQKPELTLVNKWLMHIKDVYRLHREEIESQPTEKQKADRLVELNVIEQVRNLSHMSIIQNAWKHDQRPTLHGWVYALHDGVLKQLIVLPPGSEIDVIYQQDDAQT</sequence>
<evidence type="ECO:0000256" key="1">
    <source>
        <dbReference type="ARBA" id="ARBA00006217"/>
    </source>
</evidence>
<dbReference type="AlphaFoldDB" id="A0A2D2D031"/>
<protein>
    <recommendedName>
        <fullName evidence="7">Carbonic anhydrase</fullName>
        <ecNumber evidence="7">4.2.1.1</ecNumber>
    </recommendedName>
    <alternativeName>
        <fullName evidence="7">Carbonate dehydratase</fullName>
    </alternativeName>
</protein>
<dbReference type="Gene3D" id="3.40.1050.10">
    <property type="entry name" value="Carbonic anhydrase"/>
    <property type="match status" value="1"/>
</dbReference>
<dbReference type="Proteomes" id="UP000230709">
    <property type="component" value="Chromosome"/>
</dbReference>
<name>A0A2D2D031_METT3</name>
<dbReference type="InterPro" id="IPR036874">
    <property type="entry name" value="Carbonic_anhydrase_sf"/>
</dbReference>
<dbReference type="FunFam" id="3.40.1050.10:FF:000001">
    <property type="entry name" value="Carbonic anhydrase"/>
    <property type="match status" value="1"/>
</dbReference>
<feature type="binding site" evidence="6">
    <location>
        <position position="42"/>
    </location>
    <ligand>
        <name>Zn(2+)</name>
        <dbReference type="ChEBI" id="CHEBI:29105"/>
    </ligand>
</feature>
<dbReference type="RefSeq" id="WP_003609888.1">
    <property type="nucleotide sequence ID" value="NZ_ADVE02000001.1"/>
</dbReference>
<gene>
    <name evidence="8" type="ORF">CQW49_10875</name>
</gene>
<evidence type="ECO:0000313" key="8">
    <source>
        <dbReference type="EMBL" id="ATQ68326.1"/>
    </source>
</evidence>
<keyword evidence="9" id="KW-1185">Reference proteome</keyword>
<evidence type="ECO:0000256" key="4">
    <source>
        <dbReference type="ARBA" id="ARBA00023239"/>
    </source>
</evidence>
<dbReference type="SMART" id="SM00947">
    <property type="entry name" value="Pro_CA"/>
    <property type="match status" value="1"/>
</dbReference>
<evidence type="ECO:0000256" key="6">
    <source>
        <dbReference type="PIRSR" id="PIRSR601765-1"/>
    </source>
</evidence>
<dbReference type="PANTHER" id="PTHR11002">
    <property type="entry name" value="CARBONIC ANHYDRASE"/>
    <property type="match status" value="1"/>
</dbReference>
<dbReference type="EC" id="4.2.1.1" evidence="7"/>
<feature type="binding site" evidence="6">
    <location>
        <position position="98"/>
    </location>
    <ligand>
        <name>Zn(2+)</name>
        <dbReference type="ChEBI" id="CHEBI:29105"/>
    </ligand>
</feature>
<dbReference type="PANTHER" id="PTHR11002:SF76">
    <property type="entry name" value="CARBONIC ANHYDRASE"/>
    <property type="match status" value="1"/>
</dbReference>
<dbReference type="GO" id="GO:0008270">
    <property type="term" value="F:zinc ion binding"/>
    <property type="evidence" value="ECO:0007669"/>
    <property type="project" value="UniProtKB-UniRule"/>
</dbReference>
<evidence type="ECO:0000256" key="7">
    <source>
        <dbReference type="RuleBase" id="RU003956"/>
    </source>
</evidence>
<dbReference type="Pfam" id="PF00484">
    <property type="entry name" value="Pro_CA"/>
    <property type="match status" value="1"/>
</dbReference>
<dbReference type="InterPro" id="IPR001765">
    <property type="entry name" value="Carbonic_anhydrase"/>
</dbReference>
<dbReference type="SUPFAM" id="SSF53056">
    <property type="entry name" value="beta-carbonic anhydrase, cab"/>
    <property type="match status" value="1"/>
</dbReference>
<accession>A0A2D2D031</accession>
<evidence type="ECO:0000313" key="9">
    <source>
        <dbReference type="Proteomes" id="UP000230709"/>
    </source>
</evidence>
<evidence type="ECO:0000256" key="2">
    <source>
        <dbReference type="ARBA" id="ARBA00022723"/>
    </source>
</evidence>
<dbReference type="InterPro" id="IPR015892">
    <property type="entry name" value="Carbonic_anhydrase_CS"/>
</dbReference>
<organism evidence="8 9">
    <name type="scientific">Methylosinus trichosporium (strain ATCC 35070 / NCIMB 11131 / UNIQEM 75 / OB3b)</name>
    <dbReference type="NCBI Taxonomy" id="595536"/>
    <lineage>
        <taxon>Bacteria</taxon>
        <taxon>Pseudomonadati</taxon>
        <taxon>Pseudomonadota</taxon>
        <taxon>Alphaproteobacteria</taxon>
        <taxon>Hyphomicrobiales</taxon>
        <taxon>Methylocystaceae</taxon>
        <taxon>Methylosinus</taxon>
    </lineage>
</organism>
<proteinExistence type="inferred from homology"/>
<feature type="binding site" evidence="6">
    <location>
        <position position="101"/>
    </location>
    <ligand>
        <name>Zn(2+)</name>
        <dbReference type="ChEBI" id="CHEBI:29105"/>
    </ligand>
</feature>
<dbReference type="GO" id="GO:0015976">
    <property type="term" value="P:carbon utilization"/>
    <property type="evidence" value="ECO:0007669"/>
    <property type="project" value="InterPro"/>
</dbReference>
<comment type="cofactor">
    <cofactor evidence="6">
        <name>Zn(2+)</name>
        <dbReference type="ChEBI" id="CHEBI:29105"/>
    </cofactor>
    <text evidence="6">Binds 1 zinc ion per subunit.</text>
</comment>
<feature type="binding site" evidence="6">
    <location>
        <position position="44"/>
    </location>
    <ligand>
        <name>Zn(2+)</name>
        <dbReference type="ChEBI" id="CHEBI:29105"/>
    </ligand>
</feature>
<comment type="catalytic activity">
    <reaction evidence="5 7">
        <text>hydrogencarbonate + H(+) = CO2 + H2O</text>
        <dbReference type="Rhea" id="RHEA:10748"/>
        <dbReference type="ChEBI" id="CHEBI:15377"/>
        <dbReference type="ChEBI" id="CHEBI:15378"/>
        <dbReference type="ChEBI" id="CHEBI:16526"/>
        <dbReference type="ChEBI" id="CHEBI:17544"/>
        <dbReference type="EC" id="4.2.1.1"/>
    </reaction>
</comment>
<dbReference type="NCBIfam" id="NF007756">
    <property type="entry name" value="PRK10437.1"/>
    <property type="match status" value="1"/>
</dbReference>
<evidence type="ECO:0000256" key="5">
    <source>
        <dbReference type="ARBA" id="ARBA00048348"/>
    </source>
</evidence>
<evidence type="ECO:0000256" key="3">
    <source>
        <dbReference type="ARBA" id="ARBA00022833"/>
    </source>
</evidence>
<dbReference type="PROSITE" id="PS00705">
    <property type="entry name" value="PROK_CO2_ANHYDRASE_2"/>
    <property type="match status" value="1"/>
</dbReference>
<comment type="function">
    <text evidence="7">Reversible hydration of carbon dioxide.</text>
</comment>
<dbReference type="CDD" id="cd00883">
    <property type="entry name" value="beta_CA_cladeA"/>
    <property type="match status" value="1"/>
</dbReference>
<dbReference type="STRING" id="595536.GCA_000178815_02989"/>
<reference evidence="9" key="1">
    <citation type="submission" date="2017-10" db="EMBL/GenBank/DDBJ databases">
        <title>Completed PacBio SMRT sequence of Methylosinus trichosporium OB3b reveals presence of a third large plasmid.</title>
        <authorList>
            <person name="Charles T.C."/>
            <person name="Lynch M.D.J."/>
            <person name="Heil J.R."/>
            <person name="Cheng J."/>
        </authorList>
    </citation>
    <scope>NUCLEOTIDE SEQUENCE [LARGE SCALE GENOMIC DNA]</scope>
    <source>
        <strain evidence="9">OB3b</strain>
    </source>
</reference>
<keyword evidence="3 6" id="KW-0862">Zinc</keyword>
<keyword evidence="4 7" id="KW-0456">Lyase</keyword>
<dbReference type="KEGG" id="mtw:CQW49_10875"/>
<comment type="similarity">
    <text evidence="1 7">Belongs to the beta-class carbonic anhydrase family.</text>
</comment>
<dbReference type="EMBL" id="CP023737">
    <property type="protein sequence ID" value="ATQ68326.1"/>
    <property type="molecule type" value="Genomic_DNA"/>
</dbReference>
<keyword evidence="2 6" id="KW-0479">Metal-binding</keyword>